<dbReference type="AlphaFoldDB" id="A0A2S7WGW5"/>
<evidence type="ECO:0000256" key="1">
    <source>
        <dbReference type="SAM" id="SignalP"/>
    </source>
</evidence>
<dbReference type="PROSITE" id="PS51257">
    <property type="entry name" value="PROKAR_LIPOPROTEIN"/>
    <property type="match status" value="1"/>
</dbReference>
<accession>A0A2S7WGW5</accession>
<dbReference type="Pfam" id="PF14302">
    <property type="entry name" value="DUF4377"/>
    <property type="match status" value="1"/>
</dbReference>
<evidence type="ECO:0000259" key="2">
    <source>
        <dbReference type="Pfam" id="PF14302"/>
    </source>
</evidence>
<protein>
    <recommendedName>
        <fullName evidence="2">DUF4377 domain-containing protein</fullName>
    </recommendedName>
</protein>
<name>A0A2S7WGW5_9FLAO</name>
<comment type="caution">
    <text evidence="3">The sequence shown here is derived from an EMBL/GenBank/DDBJ whole genome shotgun (WGS) entry which is preliminary data.</text>
</comment>
<evidence type="ECO:0000313" key="3">
    <source>
        <dbReference type="EMBL" id="PQJ76845.1"/>
    </source>
</evidence>
<dbReference type="EMBL" id="MSCM01000002">
    <property type="protein sequence ID" value="PQJ76845.1"/>
    <property type="molecule type" value="Genomic_DNA"/>
</dbReference>
<feature type="domain" description="DUF4377" evidence="2">
    <location>
        <begin position="30"/>
        <end position="104"/>
    </location>
</feature>
<dbReference type="RefSeq" id="WP_105022162.1">
    <property type="nucleotide sequence ID" value="NZ_MSCM01000002.1"/>
</dbReference>
<evidence type="ECO:0000313" key="4">
    <source>
        <dbReference type="Proteomes" id="UP000239068"/>
    </source>
</evidence>
<reference evidence="3 4" key="1">
    <citation type="submission" date="2016-12" db="EMBL/GenBank/DDBJ databases">
        <title>Trade-off between light-utilization and light-protection in marine flavobacteria.</title>
        <authorList>
            <person name="Kumagai Y."/>
            <person name="Yoshizawa S."/>
            <person name="Kogure K."/>
            <person name="Iwasaki W."/>
        </authorList>
    </citation>
    <scope>NUCLEOTIDE SEQUENCE [LARGE SCALE GENOMIC DNA]</scope>
    <source>
        <strain evidence="3 4">ATCC 43844</strain>
    </source>
</reference>
<feature type="chain" id="PRO_5015758350" description="DUF4377 domain-containing protein" evidence="1">
    <location>
        <begin position="17"/>
        <end position="114"/>
    </location>
</feature>
<gene>
    <name evidence="3" type="ORF">BTO16_13320</name>
</gene>
<dbReference type="OrthoDB" id="880459at2"/>
<dbReference type="InterPro" id="IPR025485">
    <property type="entry name" value="DUF4377"/>
</dbReference>
<organism evidence="3 4">
    <name type="scientific">Polaribacter glomeratus</name>
    <dbReference type="NCBI Taxonomy" id="102"/>
    <lineage>
        <taxon>Bacteria</taxon>
        <taxon>Pseudomonadati</taxon>
        <taxon>Bacteroidota</taxon>
        <taxon>Flavobacteriia</taxon>
        <taxon>Flavobacteriales</taxon>
        <taxon>Flavobacteriaceae</taxon>
    </lineage>
</organism>
<proteinExistence type="predicted"/>
<keyword evidence="1" id="KW-0732">Signal</keyword>
<dbReference type="Proteomes" id="UP000239068">
    <property type="component" value="Unassembled WGS sequence"/>
</dbReference>
<sequence>MKKALLLLTMFFVVIACENNNLQENEKTLYVASKKVDCMGLFSQECLMVKEKNQQNWEYFYDSIVGFTYLEGFEYEILVSEKRIENSPQDASSIETTLIKVISRTEKTSKNLPN</sequence>
<keyword evidence="4" id="KW-1185">Reference proteome</keyword>
<feature type="signal peptide" evidence="1">
    <location>
        <begin position="1"/>
        <end position="16"/>
    </location>
</feature>